<accession>A0A0F9JBH4</accession>
<comment type="caution">
    <text evidence="1">The sequence shown here is derived from an EMBL/GenBank/DDBJ whole genome shotgun (WGS) entry which is preliminary data.</text>
</comment>
<dbReference type="EMBL" id="LAZR01010449">
    <property type="protein sequence ID" value="KKM66883.1"/>
    <property type="molecule type" value="Genomic_DNA"/>
</dbReference>
<sequence length="356" mass="39971">MSIISREDPGLSQKQRLGKAFGICRAKEGQDFILGRINDFIEDIEKRVNVKTFIRTSKKGKASIVGKFERKIKGKEAERSIEFIKRLKRSFEAIRKDSNEVSIRGFSKAIEKEISEFLSNIEDFQLLLDLIEDAPLPGLTAAKPAAIREVEALLKNLAAPSNITNQTTGQNIKGKLVKGPLGQRDIPMVPIGSSNVRGAGTFKNELVVQFHQGPKQGSQRTYRYEFDSVQEAQEVWLSLLDADSAGAWIWEEVRGKKLGPAFFPPKLPTPGGTFSSKVPYDVSGRTPVPQVPNYAKLSEEMRKFKTGVKEPPSSREKFTEAELIKFQQKQAAAFLAKELPRFILIDEINRFFENLK</sequence>
<dbReference type="AlphaFoldDB" id="A0A0F9JBH4"/>
<protein>
    <submittedName>
        <fullName evidence="1">Uncharacterized protein</fullName>
    </submittedName>
</protein>
<reference evidence="1" key="1">
    <citation type="journal article" date="2015" name="Nature">
        <title>Complex archaea that bridge the gap between prokaryotes and eukaryotes.</title>
        <authorList>
            <person name="Spang A."/>
            <person name="Saw J.H."/>
            <person name="Jorgensen S.L."/>
            <person name="Zaremba-Niedzwiedzka K."/>
            <person name="Martijn J."/>
            <person name="Lind A.E."/>
            <person name="van Eijk R."/>
            <person name="Schleper C."/>
            <person name="Guy L."/>
            <person name="Ettema T.J."/>
        </authorList>
    </citation>
    <scope>NUCLEOTIDE SEQUENCE</scope>
</reference>
<organism evidence="1">
    <name type="scientific">marine sediment metagenome</name>
    <dbReference type="NCBI Taxonomy" id="412755"/>
    <lineage>
        <taxon>unclassified sequences</taxon>
        <taxon>metagenomes</taxon>
        <taxon>ecological metagenomes</taxon>
    </lineage>
</organism>
<gene>
    <name evidence="1" type="ORF">LCGC14_1476740</name>
</gene>
<name>A0A0F9JBH4_9ZZZZ</name>
<proteinExistence type="predicted"/>
<feature type="non-terminal residue" evidence="1">
    <location>
        <position position="356"/>
    </location>
</feature>
<evidence type="ECO:0000313" key="1">
    <source>
        <dbReference type="EMBL" id="KKM66883.1"/>
    </source>
</evidence>